<dbReference type="HAMAP" id="MF_00331">
    <property type="entry name" value="Cys_desulf_IscS"/>
    <property type="match status" value="1"/>
</dbReference>
<evidence type="ECO:0000256" key="13">
    <source>
        <dbReference type="ARBA" id="ARBA00084113"/>
    </source>
</evidence>
<keyword evidence="5" id="KW-0479">Metal-binding</keyword>
<name>A0A8H7UL43_MORIS</name>
<dbReference type="InterPro" id="IPR016454">
    <property type="entry name" value="Cysteine_dSase"/>
</dbReference>
<keyword evidence="17" id="KW-1185">Reference proteome</keyword>
<dbReference type="NCBIfam" id="TIGR02006">
    <property type="entry name" value="IscS"/>
    <property type="match status" value="1"/>
</dbReference>
<dbReference type="GO" id="GO:0031071">
    <property type="term" value="F:cysteine desulfurase activity"/>
    <property type="evidence" value="ECO:0007669"/>
    <property type="project" value="UniProtKB-EC"/>
</dbReference>
<dbReference type="InterPro" id="IPR020578">
    <property type="entry name" value="Aminotrans_V_PyrdxlP_BS"/>
</dbReference>
<keyword evidence="6" id="KW-0663">Pyridoxal phosphate</keyword>
<evidence type="ECO:0000256" key="1">
    <source>
        <dbReference type="ARBA" id="ARBA00001933"/>
    </source>
</evidence>
<dbReference type="InterPro" id="IPR015421">
    <property type="entry name" value="PyrdxlP-dep_Trfase_major"/>
</dbReference>
<comment type="subcellular location">
    <subcellularLocation>
        <location evidence="11">Mitosome</location>
    </subcellularLocation>
</comment>
<keyword evidence="4" id="KW-0808">Transferase</keyword>
<dbReference type="GO" id="GO:0032047">
    <property type="term" value="C:mitosome"/>
    <property type="evidence" value="ECO:0007669"/>
    <property type="project" value="UniProtKB-SubCell"/>
</dbReference>
<evidence type="ECO:0000256" key="12">
    <source>
        <dbReference type="ARBA" id="ARBA00067121"/>
    </source>
</evidence>
<dbReference type="FunFam" id="3.40.640.10:FF:000003">
    <property type="entry name" value="Cysteine desulfurase IscS"/>
    <property type="match status" value="1"/>
</dbReference>
<evidence type="ECO:0000256" key="6">
    <source>
        <dbReference type="ARBA" id="ARBA00022898"/>
    </source>
</evidence>
<dbReference type="GO" id="GO:0002098">
    <property type="term" value="P:tRNA wobble uridine modification"/>
    <property type="evidence" value="ECO:0007669"/>
    <property type="project" value="UniProtKB-ARBA"/>
</dbReference>
<sequence>MLSRQFQRNIAKALPLVRPALVKQASKAAPFALRHFSETAGHRNATTMETVAPSEDSLGFETTAIKNPGRPIYLDMQATSPMDPRVLDAMLPYMTDLYGNPHSRTHQYGWESERAVEEARENVAKLIGADPKEVIFTSGATESNNLSIKGVAHFYKGKKKHIITTQIEHKCVLESCRVLQEEGFEVTYLPVQQNGLIDMKQFEDAIRPDTAIVSIMAVNNEIGVIQPVEEIGKICRKNKIFFHTDAAQAVGKIPMDVNAMNIDLMSISGHKLYGPKGIGAIYVRRRPRVRLEAVQSGGGQERGIRSGTVPTPLVVGLGAACKIASEEMEYDHARISALSKRLIDGIQSQVEQVIRNGDDEHTYAGCVNLSFSYVEGESLLMALKEIALSSGSACTSASLEPSYVLRALGADDEMAHSSIRFGIGRFTTEAEVDYVIDHVVGHVTKLRDMSPLWEMVQEGIDLKSIQWSQH</sequence>
<proteinExistence type="inferred from homology"/>
<dbReference type="GO" id="GO:0005634">
    <property type="term" value="C:nucleus"/>
    <property type="evidence" value="ECO:0007669"/>
    <property type="project" value="TreeGrafter"/>
</dbReference>
<comment type="caution">
    <text evidence="16">The sequence shown here is derived from an EMBL/GenBank/DDBJ whole genome shotgun (WGS) entry which is preliminary data.</text>
</comment>
<reference evidence="16" key="1">
    <citation type="submission" date="2020-12" db="EMBL/GenBank/DDBJ databases">
        <title>Metabolic potential, ecology and presence of endohyphal bacteria is reflected in genomic diversity of Mucoromycotina.</title>
        <authorList>
            <person name="Muszewska A."/>
            <person name="Okrasinska A."/>
            <person name="Steczkiewicz K."/>
            <person name="Drgas O."/>
            <person name="Orlowska M."/>
            <person name="Perlinska-Lenart U."/>
            <person name="Aleksandrzak-Piekarczyk T."/>
            <person name="Szatraj K."/>
            <person name="Zielenkiewicz U."/>
            <person name="Pilsyk S."/>
            <person name="Malc E."/>
            <person name="Mieczkowski P."/>
            <person name="Kruszewska J.S."/>
            <person name="Biernat P."/>
            <person name="Pawlowska J."/>
        </authorList>
    </citation>
    <scope>NUCLEOTIDE SEQUENCE</scope>
    <source>
        <strain evidence="16">WA0000067209</strain>
    </source>
</reference>
<evidence type="ECO:0000256" key="2">
    <source>
        <dbReference type="ARBA" id="ARBA00006490"/>
    </source>
</evidence>
<dbReference type="Gene3D" id="3.40.640.10">
    <property type="entry name" value="Type I PLP-dependent aspartate aminotransferase-like (Major domain)"/>
    <property type="match status" value="1"/>
</dbReference>
<dbReference type="GO" id="GO:0034227">
    <property type="term" value="P:tRNA thio-modification"/>
    <property type="evidence" value="ECO:0007669"/>
    <property type="project" value="UniProtKB-ARBA"/>
</dbReference>
<dbReference type="PANTHER" id="PTHR11601">
    <property type="entry name" value="CYSTEINE DESULFURYLASE FAMILY MEMBER"/>
    <property type="match status" value="1"/>
</dbReference>
<evidence type="ECO:0000256" key="8">
    <source>
        <dbReference type="ARBA" id="ARBA00023014"/>
    </source>
</evidence>
<dbReference type="EMBL" id="JAEPQZ010000001">
    <property type="protein sequence ID" value="KAG2185752.1"/>
    <property type="molecule type" value="Genomic_DNA"/>
</dbReference>
<dbReference type="Proteomes" id="UP000654370">
    <property type="component" value="Unassembled WGS sequence"/>
</dbReference>
<protein>
    <recommendedName>
        <fullName evidence="12">Cysteine desulfurase, mitosomal</fullName>
        <ecNumber evidence="3">2.8.1.7</ecNumber>
    </recommendedName>
</protein>
<comment type="cofactor">
    <cofactor evidence="1 14">
        <name>pyridoxal 5'-phosphate</name>
        <dbReference type="ChEBI" id="CHEBI:597326"/>
    </cofactor>
</comment>
<organism evidence="16 17">
    <name type="scientific">Mortierella isabellina</name>
    <name type="common">Filamentous fungus</name>
    <name type="synonym">Umbelopsis isabellina</name>
    <dbReference type="NCBI Taxonomy" id="91625"/>
    <lineage>
        <taxon>Eukaryota</taxon>
        <taxon>Fungi</taxon>
        <taxon>Fungi incertae sedis</taxon>
        <taxon>Mucoromycota</taxon>
        <taxon>Mucoromycotina</taxon>
        <taxon>Umbelopsidomycetes</taxon>
        <taxon>Umbelopsidales</taxon>
        <taxon>Umbelopsidaceae</taxon>
        <taxon>Umbelopsis</taxon>
    </lineage>
</organism>
<dbReference type="NCBIfam" id="NF010611">
    <property type="entry name" value="PRK14012.1"/>
    <property type="match status" value="1"/>
</dbReference>
<dbReference type="GO" id="GO:0005739">
    <property type="term" value="C:mitochondrion"/>
    <property type="evidence" value="ECO:0007669"/>
    <property type="project" value="TreeGrafter"/>
</dbReference>
<evidence type="ECO:0000256" key="14">
    <source>
        <dbReference type="RuleBase" id="RU004504"/>
    </source>
</evidence>
<dbReference type="GO" id="GO:0051536">
    <property type="term" value="F:iron-sulfur cluster binding"/>
    <property type="evidence" value="ECO:0007669"/>
    <property type="project" value="UniProtKB-KW"/>
</dbReference>
<evidence type="ECO:0000313" key="16">
    <source>
        <dbReference type="EMBL" id="KAG2185752.1"/>
    </source>
</evidence>
<gene>
    <name evidence="16" type="ORF">INT43_002187</name>
</gene>
<dbReference type="GO" id="GO:0044571">
    <property type="term" value="P:[2Fe-2S] cluster assembly"/>
    <property type="evidence" value="ECO:0007669"/>
    <property type="project" value="InterPro"/>
</dbReference>
<dbReference type="PANTHER" id="PTHR11601:SF34">
    <property type="entry name" value="CYSTEINE DESULFURASE"/>
    <property type="match status" value="1"/>
</dbReference>
<dbReference type="FunFam" id="3.90.1150.10:FF:000002">
    <property type="entry name" value="Cysteine desulfurase IscS"/>
    <property type="match status" value="1"/>
</dbReference>
<dbReference type="GO" id="GO:0030170">
    <property type="term" value="F:pyridoxal phosphate binding"/>
    <property type="evidence" value="ECO:0007669"/>
    <property type="project" value="InterPro"/>
</dbReference>
<evidence type="ECO:0000256" key="10">
    <source>
        <dbReference type="ARBA" id="ARBA00054642"/>
    </source>
</evidence>
<evidence type="ECO:0000313" key="17">
    <source>
        <dbReference type="Proteomes" id="UP000654370"/>
    </source>
</evidence>
<dbReference type="GO" id="GO:1990221">
    <property type="term" value="C:L-cysteine desulfurase complex"/>
    <property type="evidence" value="ECO:0007669"/>
    <property type="project" value="UniProtKB-ARBA"/>
</dbReference>
<evidence type="ECO:0000256" key="9">
    <source>
        <dbReference type="ARBA" id="ARBA00050776"/>
    </source>
</evidence>
<evidence type="ECO:0000256" key="5">
    <source>
        <dbReference type="ARBA" id="ARBA00022723"/>
    </source>
</evidence>
<dbReference type="AlphaFoldDB" id="A0A8H7UL43"/>
<dbReference type="InterPro" id="IPR015424">
    <property type="entry name" value="PyrdxlP-dep_Trfase"/>
</dbReference>
<evidence type="ECO:0000256" key="3">
    <source>
        <dbReference type="ARBA" id="ARBA00012239"/>
    </source>
</evidence>
<dbReference type="Gene3D" id="3.90.1150.10">
    <property type="entry name" value="Aspartate Aminotransferase, domain 1"/>
    <property type="match status" value="1"/>
</dbReference>
<dbReference type="PROSITE" id="PS00595">
    <property type="entry name" value="AA_TRANSFER_CLASS_5"/>
    <property type="match status" value="1"/>
</dbReference>
<dbReference type="OrthoDB" id="10250117at2759"/>
<dbReference type="SUPFAM" id="SSF53383">
    <property type="entry name" value="PLP-dependent transferases"/>
    <property type="match status" value="1"/>
</dbReference>
<dbReference type="NCBIfam" id="NF002806">
    <property type="entry name" value="PRK02948.1"/>
    <property type="match status" value="1"/>
</dbReference>
<feature type="domain" description="Aminotransferase class V" evidence="15">
    <location>
        <begin position="72"/>
        <end position="435"/>
    </location>
</feature>
<accession>A0A8H7UL43</accession>
<dbReference type="InterPro" id="IPR000192">
    <property type="entry name" value="Aminotrans_V_dom"/>
</dbReference>
<dbReference type="InterPro" id="IPR015422">
    <property type="entry name" value="PyrdxlP-dep_Trfase_small"/>
</dbReference>
<comment type="similarity">
    <text evidence="2">Belongs to the class-V pyridoxal-phosphate-dependent aminotransferase family. NifS/IscS subfamily.</text>
</comment>
<evidence type="ECO:0000256" key="7">
    <source>
        <dbReference type="ARBA" id="ARBA00023004"/>
    </source>
</evidence>
<keyword evidence="8" id="KW-0411">Iron-sulfur</keyword>
<comment type="function">
    <text evidence="10">Catalyzes the removal of elemental sulfur from cysteine to produce alanine. It supplies the inorganic sulfur for iron-sulfur (Fe-S) clusters in mitosomes.</text>
</comment>
<dbReference type="Pfam" id="PF00266">
    <property type="entry name" value="Aminotran_5"/>
    <property type="match status" value="1"/>
</dbReference>
<dbReference type="GO" id="GO:0046872">
    <property type="term" value="F:metal ion binding"/>
    <property type="evidence" value="ECO:0007669"/>
    <property type="project" value="UniProtKB-KW"/>
</dbReference>
<keyword evidence="13" id="KW-1025">Mitosome</keyword>
<evidence type="ECO:0000256" key="11">
    <source>
        <dbReference type="ARBA" id="ARBA00060454"/>
    </source>
</evidence>
<evidence type="ECO:0000259" key="15">
    <source>
        <dbReference type="Pfam" id="PF00266"/>
    </source>
</evidence>
<comment type="catalytic activity">
    <reaction evidence="9">
        <text>(sulfur carrier)-H + L-cysteine = (sulfur carrier)-SH + L-alanine</text>
        <dbReference type="Rhea" id="RHEA:43892"/>
        <dbReference type="Rhea" id="RHEA-COMP:14737"/>
        <dbReference type="Rhea" id="RHEA-COMP:14739"/>
        <dbReference type="ChEBI" id="CHEBI:29917"/>
        <dbReference type="ChEBI" id="CHEBI:35235"/>
        <dbReference type="ChEBI" id="CHEBI:57972"/>
        <dbReference type="ChEBI" id="CHEBI:64428"/>
        <dbReference type="EC" id="2.8.1.7"/>
    </reaction>
</comment>
<dbReference type="PIRSF" id="PIRSF005572">
    <property type="entry name" value="NifS"/>
    <property type="match status" value="1"/>
</dbReference>
<dbReference type="InterPro" id="IPR010240">
    <property type="entry name" value="Cys_deSase_IscS"/>
</dbReference>
<dbReference type="EC" id="2.8.1.7" evidence="3"/>
<keyword evidence="7" id="KW-0408">Iron</keyword>
<evidence type="ECO:0000256" key="4">
    <source>
        <dbReference type="ARBA" id="ARBA00022679"/>
    </source>
</evidence>